<proteinExistence type="predicted"/>
<dbReference type="EMBL" id="BPLQ01001651">
    <property type="protein sequence ID" value="GIX83631.1"/>
    <property type="molecule type" value="Genomic_DNA"/>
</dbReference>
<gene>
    <name evidence="1" type="ORF">CDAR_167431</name>
</gene>
<accession>A0AAV4NI49</accession>
<protein>
    <submittedName>
        <fullName evidence="1">Uncharacterized protein</fullName>
    </submittedName>
</protein>
<evidence type="ECO:0000313" key="1">
    <source>
        <dbReference type="EMBL" id="GIX83631.1"/>
    </source>
</evidence>
<evidence type="ECO:0000313" key="2">
    <source>
        <dbReference type="Proteomes" id="UP001054837"/>
    </source>
</evidence>
<dbReference type="Proteomes" id="UP001054837">
    <property type="component" value="Unassembled WGS sequence"/>
</dbReference>
<organism evidence="1 2">
    <name type="scientific">Caerostris darwini</name>
    <dbReference type="NCBI Taxonomy" id="1538125"/>
    <lineage>
        <taxon>Eukaryota</taxon>
        <taxon>Metazoa</taxon>
        <taxon>Ecdysozoa</taxon>
        <taxon>Arthropoda</taxon>
        <taxon>Chelicerata</taxon>
        <taxon>Arachnida</taxon>
        <taxon>Araneae</taxon>
        <taxon>Araneomorphae</taxon>
        <taxon>Entelegynae</taxon>
        <taxon>Araneoidea</taxon>
        <taxon>Araneidae</taxon>
        <taxon>Caerostris</taxon>
    </lineage>
</organism>
<dbReference type="AlphaFoldDB" id="A0AAV4NI49"/>
<comment type="caution">
    <text evidence="1">The sequence shown here is derived from an EMBL/GenBank/DDBJ whole genome shotgun (WGS) entry which is preliminary data.</text>
</comment>
<keyword evidence="2" id="KW-1185">Reference proteome</keyword>
<sequence>MVRFRRMPPRSRVPSERGTLFSSTVTVIGTSDGERLVSCPIFHGFAVQYDNCKGRLLYRDLKGMEGLQMIISAFSSLLSNDKVRLLHHFHLKINSYDLSVPENLYFIT</sequence>
<name>A0AAV4NI49_9ARAC</name>
<reference evidence="1 2" key="1">
    <citation type="submission" date="2021-06" db="EMBL/GenBank/DDBJ databases">
        <title>Caerostris darwini draft genome.</title>
        <authorList>
            <person name="Kono N."/>
            <person name="Arakawa K."/>
        </authorList>
    </citation>
    <scope>NUCLEOTIDE SEQUENCE [LARGE SCALE GENOMIC DNA]</scope>
</reference>